<accession>A0A919YLI1</accession>
<keyword evidence="1" id="KW-0472">Membrane</keyword>
<feature type="transmembrane region" description="Helical" evidence="1">
    <location>
        <begin position="33"/>
        <end position="52"/>
    </location>
</feature>
<feature type="transmembrane region" description="Helical" evidence="1">
    <location>
        <begin position="6"/>
        <end position="21"/>
    </location>
</feature>
<dbReference type="RefSeq" id="WP_212980655.1">
    <property type="nucleotide sequence ID" value="NZ_AP025343.1"/>
</dbReference>
<keyword evidence="1" id="KW-0812">Transmembrane</keyword>
<reference evidence="2 3" key="1">
    <citation type="submission" date="2021-03" db="EMBL/GenBank/DDBJ databases">
        <title>Antimicrobial resistance genes in bacteria isolated from Japanese honey, and their potential for conferring macrolide and lincosamide resistance in the American foulbrood pathogen Paenibacillus larvae.</title>
        <authorList>
            <person name="Okamoto M."/>
            <person name="Kumagai M."/>
            <person name="Kanamori H."/>
            <person name="Takamatsu D."/>
        </authorList>
    </citation>
    <scope>NUCLEOTIDE SEQUENCE [LARGE SCALE GENOMIC DNA]</scope>
    <source>
        <strain evidence="2 3">J34TS1</strain>
    </source>
</reference>
<comment type="caution">
    <text evidence="2">The sequence shown here is derived from an EMBL/GenBank/DDBJ whole genome shotgun (WGS) entry which is preliminary data.</text>
</comment>
<name>A0A919YLI1_9BACL</name>
<dbReference type="Proteomes" id="UP000682811">
    <property type="component" value="Unassembled WGS sequence"/>
</dbReference>
<sequence>MIVLKIILVTLLVAVMFLYEFPRMKSGKMKEKAVFTVVASAGWGLALLLMFVPGLPGPTELINDVFRPIWSMFKFVE</sequence>
<evidence type="ECO:0000313" key="2">
    <source>
        <dbReference type="EMBL" id="GIO50452.1"/>
    </source>
</evidence>
<dbReference type="AlphaFoldDB" id="A0A919YLI1"/>
<evidence type="ECO:0000313" key="3">
    <source>
        <dbReference type="Proteomes" id="UP000682811"/>
    </source>
</evidence>
<protein>
    <submittedName>
        <fullName evidence="2">Uncharacterized protein</fullName>
    </submittedName>
</protein>
<gene>
    <name evidence="2" type="ORF">J34TS1_52170</name>
</gene>
<evidence type="ECO:0000256" key="1">
    <source>
        <dbReference type="SAM" id="Phobius"/>
    </source>
</evidence>
<keyword evidence="1" id="KW-1133">Transmembrane helix</keyword>
<keyword evidence="3" id="KW-1185">Reference proteome</keyword>
<proteinExistence type="predicted"/>
<organism evidence="2 3">
    <name type="scientific">Paenibacillus azoreducens</name>
    <dbReference type="NCBI Taxonomy" id="116718"/>
    <lineage>
        <taxon>Bacteria</taxon>
        <taxon>Bacillati</taxon>
        <taxon>Bacillota</taxon>
        <taxon>Bacilli</taxon>
        <taxon>Bacillales</taxon>
        <taxon>Paenibacillaceae</taxon>
        <taxon>Paenibacillus</taxon>
    </lineage>
</organism>
<dbReference type="EMBL" id="BORT01000032">
    <property type="protein sequence ID" value="GIO50452.1"/>
    <property type="molecule type" value="Genomic_DNA"/>
</dbReference>